<dbReference type="Pfam" id="PF12146">
    <property type="entry name" value="Hydrolase_4"/>
    <property type="match status" value="1"/>
</dbReference>
<dbReference type="Gene3D" id="3.40.50.1820">
    <property type="entry name" value="alpha/beta hydrolase"/>
    <property type="match status" value="1"/>
</dbReference>
<dbReference type="eggNOG" id="COG0596">
    <property type="taxonomic scope" value="Bacteria"/>
</dbReference>
<dbReference type="GO" id="GO:0016787">
    <property type="term" value="F:hydrolase activity"/>
    <property type="evidence" value="ECO:0007669"/>
    <property type="project" value="UniProtKB-KW"/>
</dbReference>
<dbReference type="Proteomes" id="UP000009186">
    <property type="component" value="Chromosome"/>
</dbReference>
<proteinExistence type="predicted"/>
<dbReference type="InterPro" id="IPR029058">
    <property type="entry name" value="AB_hydrolase_fold"/>
</dbReference>
<accession>G2Z086</accession>
<dbReference type="PANTHER" id="PTHR46118">
    <property type="entry name" value="PROTEIN ABHD11"/>
    <property type="match status" value="1"/>
</dbReference>
<dbReference type="HOGENOM" id="CLU_020336_22_0_10"/>
<name>G2Z086_FLABF</name>
<dbReference type="RefSeq" id="WP_014085076.1">
    <property type="nucleotide sequence ID" value="NC_016001.1"/>
</dbReference>
<protein>
    <recommendedName>
        <fullName evidence="2">Serine aminopeptidase S33 domain-containing protein</fullName>
    </recommendedName>
</protein>
<evidence type="ECO:0000313" key="4">
    <source>
        <dbReference type="Proteomes" id="UP000009186"/>
    </source>
</evidence>
<dbReference type="PANTHER" id="PTHR46118:SF4">
    <property type="entry name" value="PROTEIN ABHD11"/>
    <property type="match status" value="1"/>
</dbReference>
<dbReference type="KEGG" id="fbr:FBFL15_2626"/>
<organism evidence="3 4">
    <name type="scientific">Flavobacterium branchiophilum (strain FL-15)</name>
    <dbReference type="NCBI Taxonomy" id="1034807"/>
    <lineage>
        <taxon>Bacteria</taxon>
        <taxon>Pseudomonadati</taxon>
        <taxon>Bacteroidota</taxon>
        <taxon>Flavobacteriia</taxon>
        <taxon>Flavobacteriales</taxon>
        <taxon>Flavobacteriaceae</taxon>
        <taxon>Flavobacterium</taxon>
    </lineage>
</organism>
<keyword evidence="4" id="KW-1185">Reference proteome</keyword>
<feature type="domain" description="Serine aminopeptidase S33" evidence="2">
    <location>
        <begin position="70"/>
        <end position="156"/>
    </location>
</feature>
<gene>
    <name evidence="3" type="ordered locus">FBFL15_2626</name>
</gene>
<sequence>MTYKKSVITINDWKATFYKLNNDGENAHFYSGNGLPIGVYQPFLEIISKKYCVTNLSFRASWDKMGNAKNQTNWETYADDLIAFIENHYNKPIVGLGHSQGGNATIVAAYKRPDLFKELIIIDPVSVTKSQEIRIKLIPYFIKKHLEPFKSTLKKQTIWETETEFYNFLRKSPAYKRIKDENLKIFAKNCLENKNGKLQLIFPKDWESSNYALPINLDKIITNLKMPIKIIAGKPSVFFNQKIRRRWKKILCEEQFIENNNFGHLIPLEAPEFCTEMVLKNKNYR</sequence>
<dbReference type="SUPFAM" id="SSF53474">
    <property type="entry name" value="alpha/beta-Hydrolases"/>
    <property type="match status" value="1"/>
</dbReference>
<reference evidence="3 4" key="1">
    <citation type="journal article" date="2011" name="Appl. Environ. Microbiol.">
        <title>Complete genome sequence of the fish pathogen Flavobacterium branchiophilum.</title>
        <authorList>
            <consortium name="1:IP"/>
            <consortium name="Microbial Evolutionary Genomics,F-75015 Paris"/>
            <consortium name="France 2:CNRS"/>
            <consortium name="URA2171"/>
            <consortium name="F-75015 Paris,France 3:Unite de Virologie et Immunologie Mol."/>
            <consortium name="INRA,78352 Jouy en Josas Cedex"/>
            <consortium name="France. 4:Unite de Mathemathique"/>
            <consortium name="Informatique et Genome,INRA"/>
            <consortium name="78352 Jouy en Josas Cedex"/>
            <consortium name="France. 5:CEA/Genoscope"/>
            <consortium name="Evry"/>
            <consortium name="France"/>
            <person name="Touchon M."/>
            <person name="Barbier P."/>
            <person name="Bernardet J.F."/>
            <person name="Loux V."/>
            <person name="Vacherie B."/>
            <person name="Barbe V."/>
            <person name="Rocha E.P."/>
            <person name="Duchaud E."/>
        </authorList>
    </citation>
    <scope>NUCLEOTIDE SEQUENCE [LARGE SCALE GENOMIC DNA]</scope>
    <source>
        <strain evidence="3 4">FL-15</strain>
    </source>
</reference>
<evidence type="ECO:0000259" key="2">
    <source>
        <dbReference type="Pfam" id="PF12146"/>
    </source>
</evidence>
<evidence type="ECO:0000313" key="3">
    <source>
        <dbReference type="EMBL" id="CCB70623.1"/>
    </source>
</evidence>
<dbReference type="AlphaFoldDB" id="G2Z086"/>
<dbReference type="EMBL" id="FQ859183">
    <property type="protein sequence ID" value="CCB70623.1"/>
    <property type="molecule type" value="Genomic_DNA"/>
</dbReference>
<evidence type="ECO:0000256" key="1">
    <source>
        <dbReference type="ARBA" id="ARBA00022801"/>
    </source>
</evidence>
<dbReference type="InterPro" id="IPR022742">
    <property type="entry name" value="Hydrolase_4"/>
</dbReference>
<dbReference type="STRING" id="1034807.FBFL15_2626"/>
<keyword evidence="1" id="KW-0378">Hydrolase</keyword>